<gene>
    <name evidence="1" type="ORF">B0T16DRAFT_414607</name>
</gene>
<dbReference type="Proteomes" id="UP001174936">
    <property type="component" value="Unassembled WGS sequence"/>
</dbReference>
<evidence type="ECO:0000313" key="1">
    <source>
        <dbReference type="EMBL" id="KAK0647032.1"/>
    </source>
</evidence>
<comment type="caution">
    <text evidence="1">The sequence shown here is derived from an EMBL/GenBank/DDBJ whole genome shotgun (WGS) entry which is preliminary data.</text>
</comment>
<keyword evidence="2" id="KW-1185">Reference proteome</keyword>
<evidence type="ECO:0000313" key="2">
    <source>
        <dbReference type="Proteomes" id="UP001174936"/>
    </source>
</evidence>
<reference evidence="1" key="1">
    <citation type="submission" date="2023-06" db="EMBL/GenBank/DDBJ databases">
        <title>Genome-scale phylogeny and comparative genomics of the fungal order Sordariales.</title>
        <authorList>
            <consortium name="Lawrence Berkeley National Laboratory"/>
            <person name="Hensen N."/>
            <person name="Bonometti L."/>
            <person name="Westerberg I."/>
            <person name="Brannstrom I.O."/>
            <person name="Guillou S."/>
            <person name="Cros-Aarteil S."/>
            <person name="Calhoun S."/>
            <person name="Haridas S."/>
            <person name="Kuo A."/>
            <person name="Mondo S."/>
            <person name="Pangilinan J."/>
            <person name="Riley R."/>
            <person name="Labutti K."/>
            <person name="Andreopoulos B."/>
            <person name="Lipzen A."/>
            <person name="Chen C."/>
            <person name="Yanf M."/>
            <person name="Daum C."/>
            <person name="Ng V."/>
            <person name="Clum A."/>
            <person name="Steindorff A."/>
            <person name="Ohm R."/>
            <person name="Martin F."/>
            <person name="Silar P."/>
            <person name="Natvig D."/>
            <person name="Lalanne C."/>
            <person name="Gautier V."/>
            <person name="Ament-Velasquez S.L."/>
            <person name="Kruys A."/>
            <person name="Hutchinson M.I."/>
            <person name="Powell A.J."/>
            <person name="Barry K."/>
            <person name="Miller A.N."/>
            <person name="Grigoriev I.V."/>
            <person name="Debuchy R."/>
            <person name="Gladieux P."/>
            <person name="Thoren M.H."/>
            <person name="Johannesson H."/>
        </authorList>
    </citation>
    <scope>NUCLEOTIDE SEQUENCE</scope>
    <source>
        <strain evidence="1">SMH2532-1</strain>
    </source>
</reference>
<name>A0AA40CQK1_9PEZI</name>
<dbReference type="EMBL" id="JAULSV010000004">
    <property type="protein sequence ID" value="KAK0647032.1"/>
    <property type="molecule type" value="Genomic_DNA"/>
</dbReference>
<accession>A0AA40CQK1</accession>
<organism evidence="1 2">
    <name type="scientific">Cercophora newfieldiana</name>
    <dbReference type="NCBI Taxonomy" id="92897"/>
    <lineage>
        <taxon>Eukaryota</taxon>
        <taxon>Fungi</taxon>
        <taxon>Dikarya</taxon>
        <taxon>Ascomycota</taxon>
        <taxon>Pezizomycotina</taxon>
        <taxon>Sordariomycetes</taxon>
        <taxon>Sordariomycetidae</taxon>
        <taxon>Sordariales</taxon>
        <taxon>Lasiosphaeriaceae</taxon>
        <taxon>Cercophora</taxon>
    </lineage>
</organism>
<sequence>MSPRPFYCLAVLSVCNGKIRTLTFRLVIKDNPKDNYWAGYFFSASSGVSDYSKAGAVDKSIGYWVGLGGGSVEVEEQIVLDL</sequence>
<protein>
    <submittedName>
        <fullName evidence="1">Uncharacterized protein</fullName>
    </submittedName>
</protein>
<proteinExistence type="predicted"/>
<dbReference type="AlphaFoldDB" id="A0AA40CQK1"/>